<feature type="compositionally biased region" description="Low complexity" evidence="1">
    <location>
        <begin position="61"/>
        <end position="75"/>
    </location>
</feature>
<dbReference type="Pfam" id="PF13602">
    <property type="entry name" value="ADH_zinc_N_2"/>
    <property type="match status" value="1"/>
</dbReference>
<dbReference type="InterPro" id="IPR052585">
    <property type="entry name" value="Lipid_raft_assoc_Zn_ADH"/>
</dbReference>
<organism evidence="2 3">
    <name type="scientific">Fistulifera solaris</name>
    <name type="common">Oleaginous diatom</name>
    <dbReference type="NCBI Taxonomy" id="1519565"/>
    <lineage>
        <taxon>Eukaryota</taxon>
        <taxon>Sar</taxon>
        <taxon>Stramenopiles</taxon>
        <taxon>Ochrophyta</taxon>
        <taxon>Bacillariophyta</taxon>
        <taxon>Bacillariophyceae</taxon>
        <taxon>Bacillariophycidae</taxon>
        <taxon>Naviculales</taxon>
        <taxon>Naviculaceae</taxon>
        <taxon>Fistulifera</taxon>
    </lineage>
</organism>
<dbReference type="InterPro" id="IPR011032">
    <property type="entry name" value="GroES-like_sf"/>
</dbReference>
<evidence type="ECO:0000256" key="1">
    <source>
        <dbReference type="SAM" id="MobiDB-lite"/>
    </source>
</evidence>
<evidence type="ECO:0008006" key="4">
    <source>
        <dbReference type="Google" id="ProtNLM"/>
    </source>
</evidence>
<dbReference type="Gene3D" id="3.40.50.720">
    <property type="entry name" value="NAD(P)-binding Rossmann-like Domain"/>
    <property type="match status" value="1"/>
</dbReference>
<dbReference type="AlphaFoldDB" id="A0A1Z5KTK2"/>
<feature type="compositionally biased region" description="Polar residues" evidence="1">
    <location>
        <begin position="1"/>
        <end position="15"/>
    </location>
</feature>
<proteinExistence type="predicted"/>
<dbReference type="SUPFAM" id="SSF51735">
    <property type="entry name" value="NAD(P)-binding Rossmann-fold domains"/>
    <property type="match status" value="1"/>
</dbReference>
<reference evidence="2 3" key="1">
    <citation type="journal article" date="2015" name="Plant Cell">
        <title>Oil accumulation by the oleaginous diatom Fistulifera solaris as revealed by the genome and transcriptome.</title>
        <authorList>
            <person name="Tanaka T."/>
            <person name="Maeda Y."/>
            <person name="Veluchamy A."/>
            <person name="Tanaka M."/>
            <person name="Abida H."/>
            <person name="Marechal E."/>
            <person name="Bowler C."/>
            <person name="Muto M."/>
            <person name="Sunaga Y."/>
            <person name="Tanaka M."/>
            <person name="Yoshino T."/>
            <person name="Taniguchi T."/>
            <person name="Fukuda Y."/>
            <person name="Nemoto M."/>
            <person name="Matsumoto M."/>
            <person name="Wong P.S."/>
            <person name="Aburatani S."/>
            <person name="Fujibuchi W."/>
        </authorList>
    </citation>
    <scope>NUCLEOTIDE SEQUENCE [LARGE SCALE GENOMIC DNA]</scope>
    <source>
        <strain evidence="2 3">JPCC DA0580</strain>
    </source>
</reference>
<dbReference type="PANTHER" id="PTHR43482">
    <property type="entry name" value="PROTEIN AST1-RELATED"/>
    <property type="match status" value="1"/>
</dbReference>
<name>A0A1Z5KTK2_FISSO</name>
<dbReference type="SUPFAM" id="SSF50129">
    <property type="entry name" value="GroES-like"/>
    <property type="match status" value="1"/>
</dbReference>
<feature type="region of interest" description="Disordered" evidence="1">
    <location>
        <begin position="1"/>
        <end position="103"/>
    </location>
</feature>
<dbReference type="OrthoDB" id="48850at2759"/>
<gene>
    <name evidence="2" type="ORF">FisN_3Hh025</name>
</gene>
<protein>
    <recommendedName>
        <fullName evidence="4">Enoyl reductase (ER) domain-containing protein</fullName>
    </recommendedName>
</protein>
<dbReference type="PANTHER" id="PTHR43482:SF1">
    <property type="entry name" value="PROTEIN AST1-RELATED"/>
    <property type="match status" value="1"/>
</dbReference>
<dbReference type="InterPro" id="IPR036291">
    <property type="entry name" value="NAD(P)-bd_dom_sf"/>
</dbReference>
<dbReference type="Proteomes" id="UP000198406">
    <property type="component" value="Unassembled WGS sequence"/>
</dbReference>
<evidence type="ECO:0000313" key="2">
    <source>
        <dbReference type="EMBL" id="GAX29507.1"/>
    </source>
</evidence>
<keyword evidence="3" id="KW-1185">Reference proteome</keyword>
<evidence type="ECO:0000313" key="3">
    <source>
        <dbReference type="Proteomes" id="UP000198406"/>
    </source>
</evidence>
<dbReference type="EMBL" id="BDSP01000290">
    <property type="protein sequence ID" value="GAX29507.1"/>
    <property type="molecule type" value="Genomic_DNA"/>
</dbReference>
<dbReference type="Gene3D" id="3.90.180.10">
    <property type="entry name" value="Medium-chain alcohol dehydrogenases, catalytic domain"/>
    <property type="match status" value="1"/>
</dbReference>
<comment type="caution">
    <text evidence="2">The sequence shown here is derived from an EMBL/GenBank/DDBJ whole genome shotgun (WGS) entry which is preliminary data.</text>
</comment>
<accession>A0A1Z5KTK2</accession>
<dbReference type="InParanoid" id="A0A1Z5KTK2"/>
<sequence length="522" mass="58999">MPSRQNHYTLSNRSGRNYGEENYSSFDRSNSYDERDIVKHRRVTAQPSSSRYRYRARADSETTYSSSSCSSASSSSEEDDDDDVDSLSSEEFEEEEVVDEDLANSHDCTNMMCDWGSFLCDLEQDLREQNQQQQDDGIIERKEEAQIDEQRQDVREVLPEEIVPEPEVFENVAPTQELSQPHDCTSVFCDWSSFFGNLHGEREDTIAANQDVIVAVEATAFTSFDDSFSASSSSEKYGTNFVGVIRQCDAALAEQYGLEVGKRVAAIARWTVNSQLVSIPSDRLWPVPDQVDLSDVASLMSAYLPAFTALHHGRARPYCYSITCLTGRRLLITGGLTVESRALIRMAKLAGVEEIFVHGKGEMKDQQVHMLDDWGWVVEGSIDIVVDYCFPNKFKALRKALAKHGRLVCVSKQQDEAQGISSMVEQLKISKMKRATMLDFAEHVRVNGEQVRADMKYLLEMLSSRYIRPKIDRYVTLEELSSISSEAIKKPLTGAVVCELASRHIRNEPPGKMHSEKERDYV</sequence>
<feature type="compositionally biased region" description="Acidic residues" evidence="1">
    <location>
        <begin position="76"/>
        <end position="102"/>
    </location>
</feature>